<accession>A0A8A1MBI0</accession>
<protein>
    <submittedName>
        <fullName evidence="1">Uncharacterized protein</fullName>
    </submittedName>
</protein>
<proteinExistence type="predicted"/>
<dbReference type="Proteomes" id="UP000663671">
    <property type="component" value="Chromosome 1"/>
</dbReference>
<dbReference type="VEuPathDB" id="FungiDB:I7I51_00242"/>
<name>A0A8A1MBI0_AJECA</name>
<reference evidence="1" key="1">
    <citation type="submission" date="2021-01" db="EMBL/GenBank/DDBJ databases">
        <title>Chromosome-level genome assembly of a human fungal pathogen reveals clustering of transcriptionally co-regulated genes.</title>
        <authorList>
            <person name="Voorhies M."/>
            <person name="Cohen S."/>
            <person name="Shea T.P."/>
            <person name="Petrus S."/>
            <person name="Munoz J.F."/>
            <person name="Poplawski S."/>
            <person name="Goldman W.E."/>
            <person name="Michael T."/>
            <person name="Cuomo C.A."/>
            <person name="Sil A."/>
            <person name="Beyhan S."/>
        </authorList>
    </citation>
    <scope>NUCLEOTIDE SEQUENCE</scope>
    <source>
        <strain evidence="1">WU24</strain>
    </source>
</reference>
<evidence type="ECO:0000313" key="2">
    <source>
        <dbReference type="Proteomes" id="UP000663671"/>
    </source>
</evidence>
<dbReference type="OrthoDB" id="10488041at2759"/>
<gene>
    <name evidence="1" type="ORF">I7I51_00242</name>
</gene>
<sequence>MFEIATYEMLAARHDWLVRVEAGPLALRHLDLVRSPTVNRRSRRWALQVRDSGTPALRNFGFPEAKLEAKRASTSIRDSTLTTNLPQLAITAIVIYAMSAVSSPPSITMMEINSNELLCFAITFEFSTVS</sequence>
<dbReference type="EMBL" id="CP069114">
    <property type="protein sequence ID" value="QSS63185.1"/>
    <property type="molecule type" value="Genomic_DNA"/>
</dbReference>
<dbReference type="AlphaFoldDB" id="A0A8A1MBI0"/>
<organism evidence="1 2">
    <name type="scientific">Ajellomyces capsulatus</name>
    <name type="common">Darling's disease fungus</name>
    <name type="synonym">Histoplasma capsulatum</name>
    <dbReference type="NCBI Taxonomy" id="5037"/>
    <lineage>
        <taxon>Eukaryota</taxon>
        <taxon>Fungi</taxon>
        <taxon>Dikarya</taxon>
        <taxon>Ascomycota</taxon>
        <taxon>Pezizomycotina</taxon>
        <taxon>Eurotiomycetes</taxon>
        <taxon>Eurotiomycetidae</taxon>
        <taxon>Onygenales</taxon>
        <taxon>Ajellomycetaceae</taxon>
        <taxon>Histoplasma</taxon>
    </lineage>
</organism>
<evidence type="ECO:0000313" key="1">
    <source>
        <dbReference type="EMBL" id="QSS63185.1"/>
    </source>
</evidence>